<sequence length="567" mass="63051">MSPTVHYPSGPVTPHGAYHILKGNHPMVELRAYDDSAVFHLMGGRSIPDRTMPESVQIKRDGLKGLIPPWKTIDQKTATQDGVTFVDALYDPMEVEMTVIARGRSPKYTRRVVRDLIASLDAKQKSELSWFTQELGRWWAPVRWLKAPPNKFYGAQLREQELTLALRADDAFWRSYPHTDAFAFAYEDMVDSFDYVAPDLGPNWPQRYSGEGGGFFRAVGGEAKWFDDPENPILPDGREVVNGPYKDFSTATDNQVITITLGSLQELTLGDTAYNDIWGRMGRNPDGTWNGDGIRARIGGLVYQLSRFNNFVETVMAQWINLWPPMWNDKFTLICGEEDNPRRFTILRNGFPALQHQESGEGSALGANWRGVGFGVRAGASLITQTTPANVTEISAGDNSTVSQSGFVERLNVGDQPMWDNFTCFGPGTFFFGNGPGSTDMVKFGPLLPNQVMQIRTDPRKYGVVDLTSVPPTPQELNWFQQALKDFFSFATGNNVPPLYQAIESQWGIAPPQGNPYSLLDGRFSNPIPPKPPGSPAKPYKVKVAIDDGNASSKIVVTGTPLRRYPQ</sequence>
<reference evidence="2 3" key="1">
    <citation type="submission" date="2018-05" db="EMBL/GenBank/DDBJ databases">
        <authorList>
            <consortium name="IHU Genomes"/>
        </authorList>
    </citation>
    <scope>NUCLEOTIDE SEQUENCE [LARGE SCALE GENOMIC DNA]</scope>
    <source>
        <strain evidence="2 3">P7336</strain>
    </source>
</reference>
<dbReference type="EMBL" id="UEGW01000001">
    <property type="protein sequence ID" value="SRX93557.1"/>
    <property type="molecule type" value="Genomic_DNA"/>
</dbReference>
<dbReference type="InterPro" id="IPR055681">
    <property type="entry name" value="DUF7257"/>
</dbReference>
<name>A0A375YXH8_MYCSH</name>
<protein>
    <recommendedName>
        <fullName evidence="1">DUF7257 domain-containing protein</fullName>
    </recommendedName>
</protein>
<feature type="domain" description="DUF7257" evidence="1">
    <location>
        <begin position="166"/>
        <end position="402"/>
    </location>
</feature>
<organism evidence="2 3">
    <name type="scientific">Mycobacterium shimoidei</name>
    <dbReference type="NCBI Taxonomy" id="29313"/>
    <lineage>
        <taxon>Bacteria</taxon>
        <taxon>Bacillati</taxon>
        <taxon>Actinomycetota</taxon>
        <taxon>Actinomycetes</taxon>
        <taxon>Mycobacteriales</taxon>
        <taxon>Mycobacteriaceae</taxon>
        <taxon>Mycobacterium</taxon>
    </lineage>
</organism>
<accession>A0A375YXH8</accession>
<evidence type="ECO:0000259" key="1">
    <source>
        <dbReference type="Pfam" id="PF23918"/>
    </source>
</evidence>
<dbReference type="RefSeq" id="WP_113963537.1">
    <property type="nucleotide sequence ID" value="NZ_UEGW01000001.1"/>
</dbReference>
<evidence type="ECO:0000313" key="3">
    <source>
        <dbReference type="Proteomes" id="UP000252015"/>
    </source>
</evidence>
<dbReference type="Pfam" id="PF23918">
    <property type="entry name" value="DUF7257"/>
    <property type="match status" value="1"/>
</dbReference>
<dbReference type="Proteomes" id="UP000252015">
    <property type="component" value="Unassembled WGS sequence"/>
</dbReference>
<gene>
    <name evidence="2" type="ORF">MSP7336_01796</name>
</gene>
<dbReference type="AlphaFoldDB" id="A0A375YXH8"/>
<evidence type="ECO:0000313" key="2">
    <source>
        <dbReference type="EMBL" id="SRX93557.1"/>
    </source>
</evidence>
<proteinExistence type="predicted"/>
<keyword evidence="3" id="KW-1185">Reference proteome</keyword>